<evidence type="ECO:0000256" key="3">
    <source>
        <dbReference type="ARBA" id="ARBA00022454"/>
    </source>
</evidence>
<evidence type="ECO:0000256" key="4">
    <source>
        <dbReference type="ARBA" id="ARBA00022838"/>
    </source>
</evidence>
<dbReference type="Proteomes" id="UP001172684">
    <property type="component" value="Unassembled WGS sequence"/>
</dbReference>
<feature type="coiled-coil region" evidence="8">
    <location>
        <begin position="159"/>
        <end position="193"/>
    </location>
</feature>
<keyword evidence="3" id="KW-0158">Chromosome</keyword>
<dbReference type="Pfam" id="PF05837">
    <property type="entry name" value="CENP-H"/>
    <property type="match status" value="1"/>
</dbReference>
<evidence type="ECO:0000256" key="1">
    <source>
        <dbReference type="ARBA" id="ARBA00004123"/>
    </source>
</evidence>
<evidence type="ECO:0000256" key="7">
    <source>
        <dbReference type="ARBA" id="ARBA00025735"/>
    </source>
</evidence>
<dbReference type="InterPro" id="IPR008426">
    <property type="entry name" value="CENP-H_C"/>
</dbReference>
<comment type="similarity">
    <text evidence="7">Belongs to the CENP-H/MCM16 family.</text>
</comment>
<keyword evidence="4" id="KW-0995">Kinetochore</keyword>
<reference evidence="10" key="1">
    <citation type="submission" date="2022-10" db="EMBL/GenBank/DDBJ databases">
        <title>Culturing micro-colonial fungi from biological soil crusts in the Mojave desert and describing Neophaeococcomyces mojavensis, and introducing the new genera and species Taxawa tesnikishii.</title>
        <authorList>
            <person name="Kurbessoian T."/>
            <person name="Stajich J.E."/>
        </authorList>
    </citation>
    <scope>NUCLEOTIDE SEQUENCE</scope>
    <source>
        <strain evidence="10">TK_1</strain>
    </source>
</reference>
<name>A0ABQ9P061_9PEZI</name>
<dbReference type="PANTHER" id="PTHR48122:SF1">
    <property type="entry name" value="CENTROMERE PROTEIN H"/>
    <property type="match status" value="1"/>
</dbReference>
<keyword evidence="6" id="KW-0137">Centromere</keyword>
<accession>A0ABQ9P061</accession>
<dbReference type="InterPro" id="IPR040034">
    <property type="entry name" value="CENP-H"/>
</dbReference>
<feature type="domain" description="Centromere protein H C-terminal" evidence="9">
    <location>
        <begin position="43"/>
        <end position="250"/>
    </location>
</feature>
<evidence type="ECO:0000259" key="9">
    <source>
        <dbReference type="Pfam" id="PF05837"/>
    </source>
</evidence>
<keyword evidence="11" id="KW-1185">Reference proteome</keyword>
<evidence type="ECO:0000256" key="2">
    <source>
        <dbReference type="ARBA" id="ARBA00004629"/>
    </source>
</evidence>
<evidence type="ECO:0000256" key="5">
    <source>
        <dbReference type="ARBA" id="ARBA00023242"/>
    </source>
</evidence>
<comment type="subcellular location">
    <subcellularLocation>
        <location evidence="2">Chromosome</location>
        <location evidence="2">Centromere</location>
        <location evidence="2">Kinetochore</location>
    </subcellularLocation>
    <subcellularLocation>
        <location evidence="1">Nucleus</location>
    </subcellularLocation>
</comment>
<proteinExistence type="inferred from homology"/>
<evidence type="ECO:0000313" key="11">
    <source>
        <dbReference type="Proteomes" id="UP001172684"/>
    </source>
</evidence>
<comment type="caution">
    <text evidence="10">The sequence shown here is derived from an EMBL/GenBank/DDBJ whole genome shotgun (WGS) entry which is preliminary data.</text>
</comment>
<keyword evidence="8" id="KW-0175">Coiled coil</keyword>
<keyword evidence="5" id="KW-0539">Nucleus</keyword>
<protein>
    <recommendedName>
        <fullName evidence="9">Centromere protein H C-terminal domain-containing protein</fullName>
    </recommendedName>
</protein>
<sequence>MESHMGDQGAPITEMMQQNELDDVLSLLQKEGNTAVLPEREQLILALFDQEEELRLECSLYEAQNAVQPYDTSTLSDDDIQAQLAVAEQELLEARAAYALRNKIIHNVLITHPVLKAVHAGSNADPAERRLLPLVHDRDVLAMLHNDITTRLSTASAELAKAERGNAIANERNRELAQTLLALAEEIKSEKTEEVQDPKLRSKLESLDAQIKASRREWRTMKGIASAVIAGSGVDWARDDTLRDLVMDDEEGFG</sequence>
<evidence type="ECO:0000313" key="10">
    <source>
        <dbReference type="EMBL" id="KAJ9667996.1"/>
    </source>
</evidence>
<evidence type="ECO:0000256" key="6">
    <source>
        <dbReference type="ARBA" id="ARBA00023328"/>
    </source>
</evidence>
<organism evidence="10 11">
    <name type="scientific">Coniosporium apollinis</name>
    <dbReference type="NCBI Taxonomy" id="61459"/>
    <lineage>
        <taxon>Eukaryota</taxon>
        <taxon>Fungi</taxon>
        <taxon>Dikarya</taxon>
        <taxon>Ascomycota</taxon>
        <taxon>Pezizomycotina</taxon>
        <taxon>Dothideomycetes</taxon>
        <taxon>Dothideomycetes incertae sedis</taxon>
        <taxon>Coniosporium</taxon>
    </lineage>
</organism>
<dbReference type="EMBL" id="JAPDRL010000009">
    <property type="protein sequence ID" value="KAJ9667996.1"/>
    <property type="molecule type" value="Genomic_DNA"/>
</dbReference>
<evidence type="ECO:0000256" key="8">
    <source>
        <dbReference type="SAM" id="Coils"/>
    </source>
</evidence>
<dbReference type="PANTHER" id="PTHR48122">
    <property type="entry name" value="CENTROMERE PROTEIN H"/>
    <property type="match status" value="1"/>
</dbReference>
<gene>
    <name evidence="10" type="ORF">H2201_001801</name>
</gene>